<proteinExistence type="predicted"/>
<name>A0ABZ2QN34_9ACTN</name>
<dbReference type="RefSeq" id="WP_407286978.1">
    <property type="nucleotide sequence ID" value="NZ_CP147982.1"/>
</dbReference>
<feature type="compositionally biased region" description="Basic residues" evidence="1">
    <location>
        <begin position="66"/>
        <end position="80"/>
    </location>
</feature>
<sequence length="136" mass="13287">MGGDVVAVILSGAATVPVGAFAVGGGSHPKGVQAQISYLGKQPEEERKPPEVEEEPEEKGSERPAKRGGRRAAGVLHRKPTAPGPACGATAARGAGADSATQRGTDAALIVGGSGAAAALAGGGGLLTTGQRGDRR</sequence>
<evidence type="ECO:0000313" key="3">
    <source>
        <dbReference type="Proteomes" id="UP001626628"/>
    </source>
</evidence>
<accession>A0ABZ2QN34</accession>
<reference evidence="2 3" key="1">
    <citation type="submission" date="2024-03" db="EMBL/GenBank/DDBJ databases">
        <title>The complete genome of Streptomyces sirii sp.nov.</title>
        <authorList>
            <person name="Zakalyukina Y.V."/>
            <person name="Belik A.R."/>
            <person name="Biryukov M.V."/>
            <person name="Baturina O.A."/>
            <person name="Kabilov M.R."/>
        </authorList>
    </citation>
    <scope>NUCLEOTIDE SEQUENCE [LARGE SCALE GENOMIC DNA]</scope>
    <source>
        <strain evidence="2 3">BP-8</strain>
    </source>
</reference>
<dbReference type="EMBL" id="CP147982">
    <property type="protein sequence ID" value="WXK77938.1"/>
    <property type="molecule type" value="Genomic_DNA"/>
</dbReference>
<organism evidence="2 3">
    <name type="scientific">Streptomyces sirii</name>
    <dbReference type="NCBI Taxonomy" id="3127701"/>
    <lineage>
        <taxon>Bacteria</taxon>
        <taxon>Bacillati</taxon>
        <taxon>Actinomycetota</taxon>
        <taxon>Actinomycetes</taxon>
        <taxon>Kitasatosporales</taxon>
        <taxon>Streptomycetaceae</taxon>
        <taxon>Streptomyces</taxon>
    </lineage>
</organism>
<gene>
    <name evidence="2" type="ORF">WAB15_19080</name>
</gene>
<protein>
    <submittedName>
        <fullName evidence="2">Uncharacterized protein</fullName>
    </submittedName>
</protein>
<feature type="compositionally biased region" description="Basic and acidic residues" evidence="1">
    <location>
        <begin position="42"/>
        <end position="51"/>
    </location>
</feature>
<feature type="region of interest" description="Disordered" evidence="1">
    <location>
        <begin position="37"/>
        <end position="102"/>
    </location>
</feature>
<evidence type="ECO:0000256" key="1">
    <source>
        <dbReference type="SAM" id="MobiDB-lite"/>
    </source>
</evidence>
<dbReference type="Proteomes" id="UP001626628">
    <property type="component" value="Chromosome"/>
</dbReference>
<feature type="compositionally biased region" description="Low complexity" evidence="1">
    <location>
        <begin position="84"/>
        <end position="102"/>
    </location>
</feature>
<keyword evidence="3" id="KW-1185">Reference proteome</keyword>
<evidence type="ECO:0000313" key="2">
    <source>
        <dbReference type="EMBL" id="WXK77938.1"/>
    </source>
</evidence>